<proteinExistence type="predicted"/>
<feature type="region of interest" description="Disordered" evidence="1">
    <location>
        <begin position="967"/>
        <end position="1126"/>
    </location>
</feature>
<accession>A0A9Q5NA09</accession>
<dbReference type="Proteomes" id="UP000757232">
    <property type="component" value="Unassembled WGS sequence"/>
</dbReference>
<feature type="compositionally biased region" description="Low complexity" evidence="1">
    <location>
        <begin position="1171"/>
        <end position="1181"/>
    </location>
</feature>
<feature type="region of interest" description="Disordered" evidence="1">
    <location>
        <begin position="1171"/>
        <end position="1239"/>
    </location>
</feature>
<evidence type="ECO:0000256" key="1">
    <source>
        <dbReference type="SAM" id="MobiDB-lite"/>
    </source>
</evidence>
<feature type="compositionally biased region" description="Polar residues" evidence="1">
    <location>
        <begin position="979"/>
        <end position="989"/>
    </location>
</feature>
<feature type="transmembrane region" description="Helical" evidence="2">
    <location>
        <begin position="804"/>
        <end position="830"/>
    </location>
</feature>
<feature type="transmembrane region" description="Helical" evidence="2">
    <location>
        <begin position="445"/>
        <end position="470"/>
    </location>
</feature>
<reference evidence="3" key="1">
    <citation type="submission" date="2016-06" db="EMBL/GenBank/DDBJ databases">
        <title>Draft Genome sequence of the fungus Inonotus baumii.</title>
        <authorList>
            <person name="Zhu H."/>
            <person name="Lin W."/>
        </authorList>
    </citation>
    <scope>NUCLEOTIDE SEQUENCE</scope>
    <source>
        <strain evidence="3">821</strain>
    </source>
</reference>
<dbReference type="OrthoDB" id="972532at2759"/>
<keyword evidence="4" id="KW-1185">Reference proteome</keyword>
<feature type="compositionally biased region" description="Polar residues" evidence="1">
    <location>
        <begin position="107"/>
        <end position="120"/>
    </location>
</feature>
<feature type="transmembrane region" description="Helical" evidence="2">
    <location>
        <begin position="338"/>
        <end position="358"/>
    </location>
</feature>
<sequence>MSAISGDQVPVLSETRKTEESGDEGGRAAALRNFDAPSHSLISTHLRVALGSEDAELPDGKNPIVTSRASRSKLDDETDNDNAAKSLAEERNADLDSMPSLRMTRDSLLSSGHSHVTTSPPKKEEESDGVGNRSASLMRGPPSNPAIGTRKIVNSDPLIPFAYHAFYWDCMELKSELIRLDFALRSIGSGGPLIKATHDVKRALMKLRDLYGMNTSALYPEDENVKMYNSGSSFAYLKKFPAAVNDFGDALDGFAHALHAFNNIYHDESLILRPKQKEFPWIELVIPRPQHAPNTFSPRFANGYGKDMEHAFGKADKELMQTGIPAIQKAQNNMSSRYLNMTTIAFFLSGTTASMLQVTEDSSSSTLGVAVNSCLFSSLVFSVSSAVNSLLVGGWRTSIVRDPDSALPVWLRVWLNAGPMISLLVSGAFFAIGICLFVFTPGQHTWTSVITVGFTALHASGLMFLFGIFIQERWNFRRDAGPIGRTLTGQSLLLSGIEWMNSYFATYSRKDAAQISIGIMEAGRGIGTTTIRWANPTIGTRKIVSSDPLIPFAYHAFYWDCMELKSELIRLDFALRSIGSGGPLIKATHDVKRALMKLRDLYGMNTSALYPEDENVKMYNSGSSFAYLKKFPAAVNDFGDALDGFAHALHAFNNIYHDESLILRPKQKEFPWIELVIPRPQHAPNTFSPRFANGYGKDMEHAFGKADKELMQTGIPAIQKAQNNMSSRYLNLTTIAFFLSGTTASMLQVTEDSSSSTLGVAVNSCLFSSLVFSVSSAVNSLLVGGWRTSIVRDPDSALPVWLRVWLNAGPMISLLVSGAFFAIGICLFVFTPGQHTWTSVITVGFTALHASGLMFLFGIFIQERWNFRRDAGPIGRTLTGQSLLLSGMEWMNSYFATYSRKDAAQISIGIMEAGRGAGTTTDDADKLSALSLDAASEDRGHSPGAIWHALEDEKFLLRTNFIRPQTPSGPPIPIVIKSRTPSPLASPQLCSAPCPLRRRRRSPLVVPNATLSTSSLPDRMTRSSLSSRHQQSPTPSLPVGPAETYQPADNVPSVDPYSDAYNPPPPLSHQDVTNNINPELPGRTGDLGNENQQRPNRLELPGESNGQARIDSFTPSDPDRVYTDDDDEDWEEISGLEGHDATSIRQSRSTPPQEIFIRRLRFEPVNLSPAHSLASPSLHSPDPQHETTSSPVFAHRNARFVSSSSKTYSNRPRRRRRRPPSIEEPWIQQPPAVWPESSPSAYGNVRSAAMFLPNNLDYPSFLPRDPARRVR</sequence>
<evidence type="ECO:0000256" key="2">
    <source>
        <dbReference type="SAM" id="Phobius"/>
    </source>
</evidence>
<protein>
    <submittedName>
        <fullName evidence="3">Uncharacterized protein</fullName>
    </submittedName>
</protein>
<dbReference type="EMBL" id="LNZH02000042">
    <property type="protein sequence ID" value="OCB92027.1"/>
    <property type="molecule type" value="Genomic_DNA"/>
</dbReference>
<dbReference type="AlphaFoldDB" id="A0A9Q5NA09"/>
<keyword evidence="2" id="KW-0812">Transmembrane</keyword>
<feature type="compositionally biased region" description="Polar residues" evidence="1">
    <location>
        <begin position="1200"/>
        <end position="1210"/>
    </location>
</feature>
<comment type="caution">
    <text evidence="3">The sequence shown here is derived from an EMBL/GenBank/DDBJ whole genome shotgun (WGS) entry which is preliminary data.</text>
</comment>
<organism evidence="3 4">
    <name type="scientific">Sanghuangporus baumii</name>
    <name type="common">Phellinus baumii</name>
    <dbReference type="NCBI Taxonomy" id="108892"/>
    <lineage>
        <taxon>Eukaryota</taxon>
        <taxon>Fungi</taxon>
        <taxon>Dikarya</taxon>
        <taxon>Basidiomycota</taxon>
        <taxon>Agaricomycotina</taxon>
        <taxon>Agaricomycetes</taxon>
        <taxon>Hymenochaetales</taxon>
        <taxon>Hymenochaetaceae</taxon>
        <taxon>Sanghuangporus</taxon>
    </lineage>
</organism>
<evidence type="ECO:0000313" key="3">
    <source>
        <dbReference type="EMBL" id="OCB92027.1"/>
    </source>
</evidence>
<feature type="compositionally biased region" description="Polar residues" evidence="1">
    <location>
        <begin position="1009"/>
        <end position="1034"/>
    </location>
</feature>
<keyword evidence="2" id="KW-1133">Transmembrane helix</keyword>
<keyword evidence="2" id="KW-0472">Membrane</keyword>
<gene>
    <name evidence="3" type="ORF">A7U60_g658</name>
</gene>
<feature type="transmembrane region" description="Helical" evidence="2">
    <location>
        <begin position="836"/>
        <end position="861"/>
    </location>
</feature>
<feature type="region of interest" description="Disordered" evidence="1">
    <location>
        <begin position="52"/>
        <end position="149"/>
    </location>
</feature>
<evidence type="ECO:0000313" key="4">
    <source>
        <dbReference type="Proteomes" id="UP000757232"/>
    </source>
</evidence>
<feature type="transmembrane region" description="Helical" evidence="2">
    <location>
        <begin position="413"/>
        <end position="439"/>
    </location>
</feature>
<feature type="region of interest" description="Disordered" evidence="1">
    <location>
        <begin position="1"/>
        <end position="37"/>
    </location>
</feature>
<feature type="compositionally biased region" description="Basic and acidic residues" evidence="1">
    <location>
        <begin position="14"/>
        <end position="26"/>
    </location>
</feature>
<name>A0A9Q5NA09_SANBA</name>
<feature type="transmembrane region" description="Helical" evidence="2">
    <location>
        <begin position="729"/>
        <end position="749"/>
    </location>
</feature>
<feature type="transmembrane region" description="Helical" evidence="2">
    <location>
        <begin position="370"/>
        <end position="392"/>
    </location>
</feature>